<gene>
    <name evidence="2" type="ORF">ROHU_013159</name>
</gene>
<evidence type="ECO:0000313" key="2">
    <source>
        <dbReference type="EMBL" id="RXN04077.1"/>
    </source>
</evidence>
<reference evidence="2 3" key="1">
    <citation type="submission" date="2018-03" db="EMBL/GenBank/DDBJ databases">
        <title>Draft genome sequence of Rohu Carp (Labeo rohita).</title>
        <authorList>
            <person name="Das P."/>
            <person name="Kushwaha B."/>
            <person name="Joshi C.G."/>
            <person name="Kumar D."/>
            <person name="Nagpure N.S."/>
            <person name="Sahoo L."/>
            <person name="Das S.P."/>
            <person name="Bit A."/>
            <person name="Patnaik S."/>
            <person name="Meher P.K."/>
            <person name="Jayasankar P."/>
            <person name="Koringa P.G."/>
            <person name="Patel N.V."/>
            <person name="Hinsu A.T."/>
            <person name="Kumar R."/>
            <person name="Pandey M."/>
            <person name="Agarwal S."/>
            <person name="Srivastava S."/>
            <person name="Singh M."/>
            <person name="Iquebal M.A."/>
            <person name="Jaiswal S."/>
            <person name="Angadi U.B."/>
            <person name="Kumar N."/>
            <person name="Raza M."/>
            <person name="Shah T.M."/>
            <person name="Rai A."/>
            <person name="Jena J.K."/>
        </authorList>
    </citation>
    <scope>NUCLEOTIDE SEQUENCE [LARGE SCALE GENOMIC DNA]</scope>
    <source>
        <strain evidence="2">DASCIFA01</strain>
        <tissue evidence="2">Testis</tissue>
    </source>
</reference>
<comment type="caution">
    <text evidence="2">The sequence shown here is derived from an EMBL/GenBank/DDBJ whole genome shotgun (WGS) entry which is preliminary data.</text>
</comment>
<keyword evidence="3" id="KW-1185">Reference proteome</keyword>
<evidence type="ECO:0000256" key="1">
    <source>
        <dbReference type="SAM" id="MobiDB-lite"/>
    </source>
</evidence>
<protein>
    <recommendedName>
        <fullName evidence="4">Sterile alpha motif domain-containing 3-like</fullName>
    </recommendedName>
</protein>
<feature type="region of interest" description="Disordered" evidence="1">
    <location>
        <begin position="101"/>
        <end position="122"/>
    </location>
</feature>
<evidence type="ECO:0000313" key="3">
    <source>
        <dbReference type="Proteomes" id="UP000290572"/>
    </source>
</evidence>
<dbReference type="EMBL" id="QBIY01013464">
    <property type="protein sequence ID" value="RXN04077.1"/>
    <property type="molecule type" value="Genomic_DNA"/>
</dbReference>
<evidence type="ECO:0008006" key="4">
    <source>
        <dbReference type="Google" id="ProtNLM"/>
    </source>
</evidence>
<dbReference type="PANTHER" id="PTHR31025:SF27">
    <property type="entry name" value="SI:CH211-193K19.2-RELATED"/>
    <property type="match status" value="1"/>
</dbReference>
<dbReference type="PANTHER" id="PTHR31025">
    <property type="entry name" value="SI:CH211-196P9.1-RELATED"/>
    <property type="match status" value="1"/>
</dbReference>
<name>A0A498LEA3_LABRO</name>
<proteinExistence type="predicted"/>
<accession>A0A498LEA3</accession>
<sequence>MALLLRVVVSADEARRVHLSQVPESVDALIDVLKEKLQLQGDFTLQFEDPDFANALCTLSDISEIPRDRAVLHIKWKIASQLDNSDSQSLGSISSLDTASLNSPVHTSTNPSPTTSSNLRSTSVWPSPFPIPPLSHDVELKLRKANEAYEKTKIGIDVTRDIKTDILDKITQVTFNITAYPRPHEVESIAVALISKYPCLKENDGNGYEGWLTSIKNRFSNFRAKLRVAGCSEVSINSKSKGDGDMTYTLKRVKRGEINHCPNHPNEHDDASLEEQRMLLVEASKKARVDDSLIRVKMDLTFSLRRREVVEEQPMVMVIQNRWPALFFKEQIVEEFFRITNKNLLGTFRAAVEKYRNSFGSTTSNIIRHRQDAALRGLPIFLREEPGKLFKQCLETDPHDVAIKGVAVGVLYVLEDCAVETSSPKVQNISLIVEESVVLQDIADTPTAVAYLFGLLYALNISYPDDLKYTFDTLQSVFMEMGPKCTNEVIRVFFEFSCSSPSG</sequence>
<organism evidence="2 3">
    <name type="scientific">Labeo rohita</name>
    <name type="common">Indian major carp</name>
    <name type="synonym">Cyprinus rohita</name>
    <dbReference type="NCBI Taxonomy" id="84645"/>
    <lineage>
        <taxon>Eukaryota</taxon>
        <taxon>Metazoa</taxon>
        <taxon>Chordata</taxon>
        <taxon>Craniata</taxon>
        <taxon>Vertebrata</taxon>
        <taxon>Euteleostomi</taxon>
        <taxon>Actinopterygii</taxon>
        <taxon>Neopterygii</taxon>
        <taxon>Teleostei</taxon>
        <taxon>Ostariophysi</taxon>
        <taxon>Cypriniformes</taxon>
        <taxon>Cyprinidae</taxon>
        <taxon>Labeoninae</taxon>
        <taxon>Labeonini</taxon>
        <taxon>Labeo</taxon>
    </lineage>
</organism>
<dbReference type="AlphaFoldDB" id="A0A498LEA3"/>
<dbReference type="Proteomes" id="UP000290572">
    <property type="component" value="Unassembled WGS sequence"/>
</dbReference>